<dbReference type="NCBIfam" id="NF007184">
    <property type="entry name" value="PRK09614.1-3"/>
    <property type="match status" value="1"/>
</dbReference>
<dbReference type="InterPro" id="IPR033909">
    <property type="entry name" value="RNR_small"/>
</dbReference>
<proteinExistence type="inferred from homology"/>
<dbReference type="InterPro" id="IPR000358">
    <property type="entry name" value="RNR_small_fam"/>
</dbReference>
<dbReference type="GO" id="GO:0004748">
    <property type="term" value="F:ribonucleoside-diphosphate reductase activity, thioredoxin disulfide as acceptor"/>
    <property type="evidence" value="ECO:0007669"/>
    <property type="project" value="UniProtKB-EC"/>
</dbReference>
<dbReference type="EMBL" id="FPHG01000068">
    <property type="protein sequence ID" value="SFV64914.1"/>
    <property type="molecule type" value="Genomic_DNA"/>
</dbReference>
<dbReference type="CDD" id="cd01049">
    <property type="entry name" value="RNRR2"/>
    <property type="match status" value="1"/>
</dbReference>
<dbReference type="EC" id="1.17.4.1" evidence="2"/>
<dbReference type="InterPro" id="IPR009078">
    <property type="entry name" value="Ferritin-like_SF"/>
</dbReference>
<dbReference type="GO" id="GO:0009263">
    <property type="term" value="P:deoxyribonucleotide biosynthetic process"/>
    <property type="evidence" value="ECO:0007669"/>
    <property type="project" value="InterPro"/>
</dbReference>
<comment type="similarity">
    <text evidence="1">Belongs to the ribonucleoside diphosphate reductase small chain family.</text>
</comment>
<evidence type="ECO:0000256" key="1">
    <source>
        <dbReference type="ARBA" id="ARBA00009303"/>
    </source>
</evidence>
<evidence type="ECO:0000313" key="2">
    <source>
        <dbReference type="EMBL" id="SFV64914.1"/>
    </source>
</evidence>
<dbReference type="Gene3D" id="2.170.16.10">
    <property type="entry name" value="Hedgehog/Intein (Hint) domain"/>
    <property type="match status" value="1"/>
</dbReference>
<keyword evidence="2" id="KW-0560">Oxidoreductase</keyword>
<dbReference type="Pfam" id="PF00268">
    <property type="entry name" value="Ribonuc_red_sm"/>
    <property type="match status" value="2"/>
</dbReference>
<dbReference type="PANTHER" id="PTHR23409:SF18">
    <property type="entry name" value="RIBONUCLEOSIDE-DIPHOSPHATE REDUCTASE SUBUNIT M2"/>
    <property type="match status" value="1"/>
</dbReference>
<reference evidence="2" key="1">
    <citation type="submission" date="2016-10" db="EMBL/GenBank/DDBJ databases">
        <authorList>
            <person name="de Groot N.N."/>
        </authorList>
    </citation>
    <scope>NUCLEOTIDE SEQUENCE</scope>
</reference>
<organism evidence="2">
    <name type="scientific">hydrothermal vent metagenome</name>
    <dbReference type="NCBI Taxonomy" id="652676"/>
    <lineage>
        <taxon>unclassified sequences</taxon>
        <taxon>metagenomes</taxon>
        <taxon>ecological metagenomes</taxon>
    </lineage>
</organism>
<dbReference type="PROSITE" id="PS50817">
    <property type="entry name" value="INTEIN_N_TER"/>
    <property type="match status" value="1"/>
</dbReference>
<dbReference type="SUPFAM" id="SSF51294">
    <property type="entry name" value="Hedgehog/intein (Hint) domain"/>
    <property type="match status" value="1"/>
</dbReference>
<name>A0A1W1CGM6_9ZZZZ</name>
<gene>
    <name evidence="2" type="ORF">MNB_SV-9-1706</name>
</gene>
<dbReference type="GO" id="GO:0016539">
    <property type="term" value="P:intein-mediated protein splicing"/>
    <property type="evidence" value="ECO:0007669"/>
    <property type="project" value="InterPro"/>
</dbReference>
<sequence>MIRKKIYNPDSEEKTKDRKIFGGNPTGIFELNDIKYQWAYNLWEMMLSNTWFPKEVDMTRDINDYKHLTDNEKSAYDKVLAQLIFMDSLQTNNIIDNLNPFITSPEINIILVRQAFEEALHCYVEGTEVLTNEGFVDFRDINDDSLIANYHENGEINFTKPTEIIVGDYEGDIYNFKGQRYNLSVTPNHRMVRVNTKMGNRFEVELAEDISLHNHKAPVSGYLNSTKEIEFSPIDRLRVAYQADGTISNNGNVTKNGIMYEFNLKKDRKIKRLLKIIKDGNLKYSEKDIGEYKNIYIWTNEIMDKSFDWIKLDEISVDWGLKFIDELTYWEGSRSGGLLKYSNTNKEAINKVMSVVSVCGLRGGIHKTKITGFKDKNLKERSRNYWTINFVDTDYVSGRSIQKSKEKYDGKIYCVTVPSSYIIVKHKDKVAVSGNSQSYAVMVDSISTNSEEIYELWRQDMKLKSKNDTIAKVYDDLSENPNDKNIVKAMFANQILEGIYFYSGFTYLYTLARSDKMLGTAQMIRFIQRDEVTHLLIFQNMINVTKRERPEIFTPEFLEEIYQMFRDAVDLEVAWGKYITQGQILGLTDDIIEQYIKYLADERLHAVGLNRLYNVSHPIKWVDNFSNFNEQKTNFFEGNVTNYSKGSLDMDDF</sequence>
<dbReference type="SUPFAM" id="SSF47240">
    <property type="entry name" value="Ferritin-like"/>
    <property type="match status" value="2"/>
</dbReference>
<dbReference type="InterPro" id="IPR036844">
    <property type="entry name" value="Hint_dom_sf"/>
</dbReference>
<dbReference type="InterPro" id="IPR012348">
    <property type="entry name" value="RNR-like"/>
</dbReference>
<dbReference type="AlphaFoldDB" id="A0A1W1CGM6"/>
<dbReference type="PANTHER" id="PTHR23409">
    <property type="entry name" value="RIBONUCLEOSIDE-DIPHOSPHATE REDUCTASE SMALL CHAIN"/>
    <property type="match status" value="1"/>
</dbReference>
<dbReference type="Gene3D" id="1.10.620.20">
    <property type="entry name" value="Ribonucleotide Reductase, subunit A"/>
    <property type="match status" value="2"/>
</dbReference>
<accession>A0A1W1CGM6</accession>
<protein>
    <submittedName>
        <fullName evidence="2">Ribonucleotide reductase of class Ia (Aerobic), beta subunit</fullName>
        <ecNumber evidence="2">1.17.4.1</ecNumber>
    </submittedName>
</protein>
<dbReference type="InterPro" id="IPR006141">
    <property type="entry name" value="Intein_N"/>
</dbReference>